<keyword evidence="4" id="KW-0029">Amino-acid transport</keyword>
<feature type="chain" id="PRO_5039105722" description="Leucine-binding protein domain-containing protein" evidence="5">
    <location>
        <begin position="23"/>
        <end position="392"/>
    </location>
</feature>
<dbReference type="SUPFAM" id="SSF53822">
    <property type="entry name" value="Periplasmic binding protein-like I"/>
    <property type="match status" value="1"/>
</dbReference>
<dbReference type="CDD" id="cd06343">
    <property type="entry name" value="PBP1_ABC_ligand_binding-like"/>
    <property type="match status" value="1"/>
</dbReference>
<dbReference type="Pfam" id="PF13458">
    <property type="entry name" value="Peripla_BP_6"/>
    <property type="match status" value="1"/>
</dbReference>
<accession>A0A3G1KQM0</accession>
<feature type="domain" description="Leucine-binding protein" evidence="6">
    <location>
        <begin position="44"/>
        <end position="386"/>
    </location>
</feature>
<organism evidence="7 8">
    <name type="scientific">Formimonas warabiya</name>
    <dbReference type="NCBI Taxonomy" id="1761012"/>
    <lineage>
        <taxon>Bacteria</taxon>
        <taxon>Bacillati</taxon>
        <taxon>Bacillota</taxon>
        <taxon>Clostridia</taxon>
        <taxon>Eubacteriales</taxon>
        <taxon>Peptococcaceae</taxon>
        <taxon>Candidatus Formimonas</taxon>
    </lineage>
</organism>
<reference evidence="7 8" key="1">
    <citation type="submission" date="2016-10" db="EMBL/GenBank/DDBJ databases">
        <title>Complete Genome Sequence of Peptococcaceae strain DCMF.</title>
        <authorList>
            <person name="Edwards R.J."/>
            <person name="Holland S.I."/>
            <person name="Deshpande N.P."/>
            <person name="Wong Y.K."/>
            <person name="Ertan H."/>
            <person name="Manefield M."/>
            <person name="Russell T.L."/>
            <person name="Lee M.J."/>
        </authorList>
    </citation>
    <scope>NUCLEOTIDE SEQUENCE [LARGE SCALE GENOMIC DNA]</scope>
    <source>
        <strain evidence="7 8">DCMF</strain>
    </source>
</reference>
<protein>
    <recommendedName>
        <fullName evidence="6">Leucine-binding protein domain-containing protein</fullName>
    </recommendedName>
</protein>
<dbReference type="PANTHER" id="PTHR47235:SF1">
    <property type="entry name" value="BLR6548 PROTEIN"/>
    <property type="match status" value="1"/>
</dbReference>
<name>A0A3G1KQM0_FORW1</name>
<keyword evidence="8" id="KW-1185">Reference proteome</keyword>
<dbReference type="PANTHER" id="PTHR47235">
    <property type="entry name" value="BLR6548 PROTEIN"/>
    <property type="match status" value="1"/>
</dbReference>
<dbReference type="GO" id="GO:0006865">
    <property type="term" value="P:amino acid transport"/>
    <property type="evidence" value="ECO:0007669"/>
    <property type="project" value="UniProtKB-KW"/>
</dbReference>
<comment type="similarity">
    <text evidence="1">Belongs to the leucine-binding protein family.</text>
</comment>
<feature type="signal peptide" evidence="5">
    <location>
        <begin position="1"/>
        <end position="22"/>
    </location>
</feature>
<dbReference type="PRINTS" id="PR00337">
    <property type="entry name" value="LEUILEVALBP"/>
</dbReference>
<dbReference type="InterPro" id="IPR028082">
    <property type="entry name" value="Peripla_BP_I"/>
</dbReference>
<keyword evidence="2" id="KW-0813">Transport</keyword>
<dbReference type="Gene3D" id="3.40.50.2300">
    <property type="match status" value="2"/>
</dbReference>
<dbReference type="Proteomes" id="UP000323521">
    <property type="component" value="Chromosome"/>
</dbReference>
<evidence type="ECO:0000256" key="4">
    <source>
        <dbReference type="ARBA" id="ARBA00022970"/>
    </source>
</evidence>
<dbReference type="OrthoDB" id="9783240at2"/>
<dbReference type="RefSeq" id="WP_148133961.1">
    <property type="nucleotide sequence ID" value="NZ_CP017634.1"/>
</dbReference>
<evidence type="ECO:0000313" key="8">
    <source>
        <dbReference type="Proteomes" id="UP000323521"/>
    </source>
</evidence>
<dbReference type="InterPro" id="IPR028081">
    <property type="entry name" value="Leu-bd"/>
</dbReference>
<dbReference type="AlphaFoldDB" id="A0A3G1KQM0"/>
<evidence type="ECO:0000256" key="2">
    <source>
        <dbReference type="ARBA" id="ARBA00022448"/>
    </source>
</evidence>
<evidence type="ECO:0000256" key="5">
    <source>
        <dbReference type="SAM" id="SignalP"/>
    </source>
</evidence>
<evidence type="ECO:0000256" key="1">
    <source>
        <dbReference type="ARBA" id="ARBA00010062"/>
    </source>
</evidence>
<sequence length="392" mass="42572">MAKRFLILIMALVVILLGGCGAQQSDSASTTPTQEPEPGITDDTILIGANAPLSGPYAAYGTIIKDMEAYYQKVNDEGGINGRKIKFVYYDDAYDPSKTVGVMKKLVENDNVFLVSTCGASCSMAVADYLAEKKVPVVGTITGNSQILTYPNVFGIQPNFSTDAMTITQYALENFGAKKVGVWYQNDDYGKEALGAIQAELKRNGLEPAVEIPYSTTDVDFSIPVMKFKDVNPDTIILISNTKMCAAFLKQSAELGLKTKFITNSPTADISVSKLAGSAAEGVVFSAFFPLLDDDSNPKVKAHKDFVTKYVSDKTPNTFTLYGQLNAEFVVEALKRAGKDLTREKVITAIESMKNWNGGLQENVSFAPDQHGPGGESLYFIKIENGKFVRIK</sequence>
<gene>
    <name evidence="7" type="ORF">DCMF_08075</name>
</gene>
<evidence type="ECO:0000313" key="7">
    <source>
        <dbReference type="EMBL" id="ATW24736.1"/>
    </source>
</evidence>
<evidence type="ECO:0000256" key="3">
    <source>
        <dbReference type="ARBA" id="ARBA00022729"/>
    </source>
</evidence>
<keyword evidence="3 5" id="KW-0732">Signal</keyword>
<evidence type="ECO:0000259" key="6">
    <source>
        <dbReference type="Pfam" id="PF13458"/>
    </source>
</evidence>
<dbReference type="InterPro" id="IPR000709">
    <property type="entry name" value="Leu_Ile_Val-bd"/>
</dbReference>
<proteinExistence type="inferred from homology"/>
<dbReference type="PROSITE" id="PS51257">
    <property type="entry name" value="PROKAR_LIPOPROTEIN"/>
    <property type="match status" value="1"/>
</dbReference>
<dbReference type="KEGG" id="fwa:DCMF_08075"/>
<dbReference type="EMBL" id="CP017634">
    <property type="protein sequence ID" value="ATW24736.1"/>
    <property type="molecule type" value="Genomic_DNA"/>
</dbReference>